<keyword evidence="1" id="KW-0238">DNA-binding</keyword>
<comment type="caution">
    <text evidence="3">The sequence shown here is derived from an EMBL/GenBank/DDBJ whole genome shotgun (WGS) entry which is preliminary data.</text>
</comment>
<organism evidence="3">
    <name type="scientific">Acidithiobacillus sulfuriphilus</name>
    <dbReference type="NCBI Taxonomy" id="1867749"/>
    <lineage>
        <taxon>Bacteria</taxon>
        <taxon>Pseudomonadati</taxon>
        <taxon>Pseudomonadota</taxon>
        <taxon>Acidithiobacillia</taxon>
        <taxon>Acidithiobacillales</taxon>
        <taxon>Acidithiobacillaceae</taxon>
        <taxon>Acidithiobacillus</taxon>
    </lineage>
</organism>
<sequence length="55" mass="5692">MGSLEVEGYLSICHGKRHPGGLNAGDVEAFLSHLAVEGQVAASTQNQALAALLFL</sequence>
<accession>A0A3M8QPG5</accession>
<dbReference type="GO" id="GO:0003677">
    <property type="term" value="F:DNA binding"/>
    <property type="evidence" value="ECO:0007669"/>
    <property type="project" value="UniProtKB-KW"/>
</dbReference>
<dbReference type="OrthoDB" id="5293311at2"/>
<dbReference type="RefSeq" id="WP_123105814.1">
    <property type="nucleotide sequence ID" value="NZ_CP127527.1"/>
</dbReference>
<name>A0A3M8QPG5_9PROT</name>
<evidence type="ECO:0000256" key="1">
    <source>
        <dbReference type="ARBA" id="ARBA00023125"/>
    </source>
</evidence>
<protein>
    <recommendedName>
        <fullName evidence="2">Integrase SAM-like N-terminal domain-containing protein</fullName>
    </recommendedName>
</protein>
<dbReference type="Pfam" id="PF13495">
    <property type="entry name" value="Phage_int_SAM_4"/>
    <property type="match status" value="1"/>
</dbReference>
<evidence type="ECO:0000313" key="3">
    <source>
        <dbReference type="EMBL" id="RNF58107.1"/>
    </source>
</evidence>
<dbReference type="EMBL" id="RIZI01000192">
    <property type="protein sequence ID" value="RNF58107.1"/>
    <property type="molecule type" value="Genomic_DNA"/>
</dbReference>
<dbReference type="AlphaFoldDB" id="A0A3M8QPG5"/>
<gene>
    <name evidence="3" type="ORF">EC580_13190</name>
</gene>
<dbReference type="Gene3D" id="1.10.150.130">
    <property type="match status" value="1"/>
</dbReference>
<dbReference type="InterPro" id="IPR004107">
    <property type="entry name" value="Integrase_SAM-like_N"/>
</dbReference>
<reference evidence="3" key="1">
    <citation type="submission" date="2018-10" db="EMBL/GenBank/DDBJ databases">
        <title>Acidithiobacillus sulfuriphilus sp. nov.: an extremely acidophilic sulfur-oxidizing chemolithotroph isolated from a neutral pH environment.</title>
        <authorList>
            <person name="Falagan C."/>
            <person name="Moya-Beltran A."/>
            <person name="Quatrini R."/>
            <person name="Johnson D.B."/>
        </authorList>
    </citation>
    <scope>NUCLEOTIDE SEQUENCE [LARGE SCALE GENOMIC DNA]</scope>
    <source>
        <strain evidence="3">CJ-2</strain>
    </source>
</reference>
<dbReference type="GO" id="GO:0015074">
    <property type="term" value="P:DNA integration"/>
    <property type="evidence" value="ECO:0007669"/>
    <property type="project" value="InterPro"/>
</dbReference>
<dbReference type="InterPro" id="IPR010998">
    <property type="entry name" value="Integrase_recombinase_N"/>
</dbReference>
<proteinExistence type="predicted"/>
<feature type="domain" description="Integrase SAM-like N-terminal" evidence="2">
    <location>
        <begin position="10"/>
        <end position="55"/>
    </location>
</feature>
<evidence type="ECO:0000259" key="2">
    <source>
        <dbReference type="Pfam" id="PF13495"/>
    </source>
</evidence>